<proteinExistence type="predicted"/>
<gene>
    <name evidence="3" type="ORF">DQQ10_24125</name>
</gene>
<evidence type="ECO:0000313" key="4">
    <source>
        <dbReference type="Proteomes" id="UP000251889"/>
    </source>
</evidence>
<feature type="binding site" evidence="1">
    <location>
        <position position="58"/>
    </location>
    <ligand>
        <name>substrate</name>
    </ligand>
</feature>
<evidence type="ECO:0000256" key="2">
    <source>
        <dbReference type="SAM" id="MobiDB-lite"/>
    </source>
</evidence>
<dbReference type="AlphaFoldDB" id="A0A364XVU2"/>
<dbReference type="SMART" id="SM00855">
    <property type="entry name" value="PGAM"/>
    <property type="match status" value="1"/>
</dbReference>
<dbReference type="PANTHER" id="PTHR47623:SF1">
    <property type="entry name" value="OS09G0287300 PROTEIN"/>
    <property type="match status" value="1"/>
</dbReference>
<protein>
    <submittedName>
        <fullName evidence="3">Histidine phosphatase family protein</fullName>
    </submittedName>
</protein>
<comment type="caution">
    <text evidence="3">The sequence shown here is derived from an EMBL/GenBank/DDBJ whole genome shotgun (WGS) entry which is preliminary data.</text>
</comment>
<name>A0A364XVU2_9BACT</name>
<reference evidence="3 4" key="1">
    <citation type="submission" date="2018-06" db="EMBL/GenBank/DDBJ databases">
        <title>Chryseolinea flavus sp. nov., a member of the phylum Bacteroidetes isolated from soil.</title>
        <authorList>
            <person name="Li Y."/>
            <person name="Wang J."/>
        </authorList>
    </citation>
    <scope>NUCLEOTIDE SEQUENCE [LARGE SCALE GENOMIC DNA]</scope>
    <source>
        <strain evidence="3 4">SDU1-6</strain>
    </source>
</reference>
<evidence type="ECO:0000256" key="1">
    <source>
        <dbReference type="PIRSR" id="PIRSR613078-2"/>
    </source>
</evidence>
<dbReference type="EMBL" id="QMFY01000018">
    <property type="protein sequence ID" value="RAV98447.1"/>
    <property type="molecule type" value="Genomic_DNA"/>
</dbReference>
<dbReference type="OrthoDB" id="9810154at2"/>
<sequence>MKTLYIVRHAKSSWSDPLADDFDRPLNERGKRDAPRMGKRLKEKGILPTLMITSPAKRARATARRIAKALQYKKDDIKEERKLYHAEEDVILDVIRNLKDKHNSVMLFGHNPGLTNFVNSLQDKEFDIDNIPTCGVAAFQLKIDSWKELSWGKGTMVFFDYPKRLDD</sequence>
<feature type="compositionally biased region" description="Basic and acidic residues" evidence="2">
    <location>
        <begin position="21"/>
        <end position="36"/>
    </location>
</feature>
<dbReference type="RefSeq" id="WP_112749531.1">
    <property type="nucleotide sequence ID" value="NZ_QMFY01000018.1"/>
</dbReference>
<accession>A0A364XVU2</accession>
<dbReference type="SUPFAM" id="SSF53254">
    <property type="entry name" value="Phosphoglycerate mutase-like"/>
    <property type="match status" value="1"/>
</dbReference>
<dbReference type="Proteomes" id="UP000251889">
    <property type="component" value="Unassembled WGS sequence"/>
</dbReference>
<keyword evidence="4" id="KW-1185">Reference proteome</keyword>
<dbReference type="CDD" id="cd07067">
    <property type="entry name" value="HP_PGM_like"/>
    <property type="match status" value="1"/>
</dbReference>
<dbReference type="PANTHER" id="PTHR47623">
    <property type="entry name" value="OS09G0287300 PROTEIN"/>
    <property type="match status" value="1"/>
</dbReference>
<evidence type="ECO:0000313" key="3">
    <source>
        <dbReference type="EMBL" id="RAV98447.1"/>
    </source>
</evidence>
<dbReference type="Gene3D" id="3.40.50.1240">
    <property type="entry name" value="Phosphoglycerate mutase-like"/>
    <property type="match status" value="1"/>
</dbReference>
<feature type="region of interest" description="Disordered" evidence="2">
    <location>
        <begin position="18"/>
        <end position="38"/>
    </location>
</feature>
<dbReference type="InterPro" id="IPR013078">
    <property type="entry name" value="His_Pase_superF_clade-1"/>
</dbReference>
<dbReference type="Pfam" id="PF00300">
    <property type="entry name" value="His_Phos_1"/>
    <property type="match status" value="1"/>
</dbReference>
<dbReference type="InterPro" id="IPR029033">
    <property type="entry name" value="His_PPase_superfam"/>
</dbReference>
<organism evidence="3 4">
    <name type="scientific">Pseudochryseolinea flava</name>
    <dbReference type="NCBI Taxonomy" id="2059302"/>
    <lineage>
        <taxon>Bacteria</taxon>
        <taxon>Pseudomonadati</taxon>
        <taxon>Bacteroidota</taxon>
        <taxon>Cytophagia</taxon>
        <taxon>Cytophagales</taxon>
        <taxon>Fulvivirgaceae</taxon>
        <taxon>Pseudochryseolinea</taxon>
    </lineage>
</organism>